<keyword evidence="2" id="KW-1133">Transmembrane helix</keyword>
<feature type="transmembrane region" description="Helical" evidence="2">
    <location>
        <begin position="597"/>
        <end position="615"/>
    </location>
</feature>
<dbReference type="InterPro" id="IPR027417">
    <property type="entry name" value="P-loop_NTPase"/>
</dbReference>
<dbReference type="SUPFAM" id="SSF48452">
    <property type="entry name" value="TPR-like"/>
    <property type="match status" value="1"/>
</dbReference>
<dbReference type="InParanoid" id="A0A152A706"/>
<comment type="caution">
    <text evidence="3">The sequence shown here is derived from an EMBL/GenBank/DDBJ whole genome shotgun (WGS) entry which is preliminary data.</text>
</comment>
<dbReference type="Gene3D" id="1.25.40.10">
    <property type="entry name" value="Tetratricopeptide repeat domain"/>
    <property type="match status" value="1"/>
</dbReference>
<keyword evidence="2" id="KW-0812">Transmembrane</keyword>
<keyword evidence="4" id="KW-1185">Reference proteome</keyword>
<evidence type="ECO:0000256" key="2">
    <source>
        <dbReference type="SAM" id="Phobius"/>
    </source>
</evidence>
<organism evidence="3 4">
    <name type="scientific">Tieghemostelium lacteum</name>
    <name type="common">Slime mold</name>
    <name type="synonym">Dictyostelium lacteum</name>
    <dbReference type="NCBI Taxonomy" id="361077"/>
    <lineage>
        <taxon>Eukaryota</taxon>
        <taxon>Amoebozoa</taxon>
        <taxon>Evosea</taxon>
        <taxon>Eumycetozoa</taxon>
        <taxon>Dictyostelia</taxon>
        <taxon>Dictyosteliales</taxon>
        <taxon>Raperosteliaceae</taxon>
        <taxon>Tieghemostelium</taxon>
    </lineage>
</organism>
<proteinExistence type="predicted"/>
<keyword evidence="2" id="KW-0472">Membrane</keyword>
<feature type="repeat" description="TPR" evidence="1">
    <location>
        <begin position="457"/>
        <end position="490"/>
    </location>
</feature>
<dbReference type="AlphaFoldDB" id="A0A152A706"/>
<evidence type="ECO:0000313" key="4">
    <source>
        <dbReference type="Proteomes" id="UP000076078"/>
    </source>
</evidence>
<dbReference type="InterPro" id="IPR011990">
    <property type="entry name" value="TPR-like_helical_dom_sf"/>
</dbReference>
<gene>
    <name evidence="3" type="ORF">DLAC_00816</name>
</gene>
<name>A0A152A706_TIELA</name>
<dbReference type="Proteomes" id="UP000076078">
    <property type="component" value="Unassembled WGS sequence"/>
</dbReference>
<dbReference type="Gene3D" id="3.40.50.300">
    <property type="entry name" value="P-loop containing nucleotide triphosphate hydrolases"/>
    <property type="match status" value="1"/>
</dbReference>
<dbReference type="InterPro" id="IPR019734">
    <property type="entry name" value="TPR_rpt"/>
</dbReference>
<accession>A0A152A706</accession>
<reference evidence="3 4" key="1">
    <citation type="submission" date="2015-12" db="EMBL/GenBank/DDBJ databases">
        <title>Dictyostelia acquired genes for synthesis and detection of signals that induce cell-type specialization by lateral gene transfer from prokaryotes.</title>
        <authorList>
            <person name="Gloeckner G."/>
            <person name="Schaap P."/>
        </authorList>
    </citation>
    <scope>NUCLEOTIDE SEQUENCE [LARGE SCALE GENOMIC DNA]</scope>
    <source>
        <strain evidence="3 4">TK</strain>
    </source>
</reference>
<dbReference type="SUPFAM" id="SSF52540">
    <property type="entry name" value="P-loop containing nucleoside triphosphate hydrolases"/>
    <property type="match status" value="1"/>
</dbReference>
<dbReference type="OrthoDB" id="9991920at2759"/>
<sequence length="617" mass="71980">MVGIKEDKQDKLIGRDKELKEIKDILDKEKCVVIYGDDGNGKSSMLRHIVGIGEALEYDNVFEISDFEFSPKWISKIAKPEDKSKFSSMKDYVSWCEGKSLIIIRNITHHSDAEIYETLSKQVPLDEDSIKKMRDDHHLIILRSQEFKELKHITHYHLKNIQSDDDCTLLLKEYLEIELTDTQLTHAKNITNGNPLFSKMLSRYINTVKKDAIDTLLEDLYNNILDAQNELVRRIIGDFKSGKYANLRFLSTFCWFGSFSMLFSWIEKIVEGESLNTDDCKIFYETMLYFGFWRQNKISGDEIIIEPTRSACKRIRENINQKSEYLNDFLITTTSLMPEDSELEYLILSRHIFYYFHSKEYFNEVQKARISLHCARALEKYYNQPYTALEMAEECLDVVRGSGELLENNAHRILAEINLSQPISNFAQALIHFRQVVKLGDAFIAKHKLKVNKSMHSSTLLKIGGCLDKLKKYDEALETFRGVLEMVMDDEKSPTYATALYSISRTYFHLNNYIECLHYSSQSIRVSQLYNHSTIDQYLHSAKCHYKLGNTKKSNYFIKMINELDEKEYPQKSIYLEDFHIYTQENPQALISASTKYIATSTILISVGFLLYKYLKK</sequence>
<keyword evidence="1" id="KW-0802">TPR repeat</keyword>
<protein>
    <submittedName>
        <fullName evidence="3">Uncharacterized protein</fullName>
    </submittedName>
</protein>
<dbReference type="EMBL" id="LODT01000004">
    <property type="protein sequence ID" value="KYR02022.1"/>
    <property type="molecule type" value="Genomic_DNA"/>
</dbReference>
<dbReference type="PROSITE" id="PS50005">
    <property type="entry name" value="TPR"/>
    <property type="match status" value="1"/>
</dbReference>
<evidence type="ECO:0000313" key="3">
    <source>
        <dbReference type="EMBL" id="KYR02022.1"/>
    </source>
</evidence>
<evidence type="ECO:0000256" key="1">
    <source>
        <dbReference type="PROSITE-ProRule" id="PRU00339"/>
    </source>
</evidence>